<dbReference type="Gramene" id="TraesJAG2A03G00737510.1">
    <property type="protein sequence ID" value="TraesJAG2A03G00737510.1.CDS1"/>
    <property type="gene ID" value="TraesJAG2A03G00737510"/>
</dbReference>
<protein>
    <submittedName>
        <fullName evidence="2">Uncharacterized protein</fullName>
    </submittedName>
</protein>
<dbReference type="Gramene" id="TraesNOR2A03G00747170.1">
    <property type="protein sequence ID" value="TraesNOR2A03G00747170.1.CDS1"/>
    <property type="gene ID" value="TraesNOR2A03G00747170"/>
</dbReference>
<dbReference type="Gramene" id="TraesCS2A03G0860300.1">
    <property type="protein sequence ID" value="TraesCS2A03G0860300.1.CDS1"/>
    <property type="gene ID" value="TraesCS2A03G0860300"/>
</dbReference>
<evidence type="ECO:0000256" key="1">
    <source>
        <dbReference type="SAM" id="SignalP"/>
    </source>
</evidence>
<dbReference type="Gramene" id="TraesRN2A0100838800.1">
    <property type="protein sequence ID" value="TraesRN2A0100838800.1"/>
    <property type="gene ID" value="TraesRN2A0100838800"/>
</dbReference>
<reference evidence="2" key="2">
    <citation type="submission" date="2018-10" db="UniProtKB">
        <authorList>
            <consortium name="EnsemblPlants"/>
        </authorList>
    </citation>
    <scope>IDENTIFICATION</scope>
</reference>
<dbReference type="Gramene" id="TraesROB_scaffold_068071_01G000200.1">
    <property type="protein sequence ID" value="TraesROB_scaffold_068071_01G000200.1"/>
    <property type="gene ID" value="TraesROB_scaffold_068071_01G000200"/>
</dbReference>
<dbReference type="Gramene" id="TraesWEE_scaffold_065478_01G000200.1">
    <property type="protein sequence ID" value="TraesWEE_scaffold_065478_01G000200.1"/>
    <property type="gene ID" value="TraesWEE_scaffold_065478_01G000200"/>
</dbReference>
<dbReference type="Gramene" id="TraesMAC2A03G00736080.1">
    <property type="protein sequence ID" value="TraesMAC2A03G00736080.1.CDS1"/>
    <property type="gene ID" value="TraesMAC2A03G00736080"/>
</dbReference>
<evidence type="ECO:0000313" key="2">
    <source>
        <dbReference type="EnsemblPlants" id="TraesCS2A02G351800.1.cds1"/>
    </source>
</evidence>
<dbReference type="Gramene" id="TraesLAC2A03G00741200.1">
    <property type="protein sequence ID" value="TraesLAC2A03G00741200.1.CDS1"/>
    <property type="gene ID" value="TraesLAC2A03G00741200"/>
</dbReference>
<accession>A0A3B6B1K6</accession>
<dbReference type="Gramene" id="TraesJUL2A03G00742090.1">
    <property type="protein sequence ID" value="TraesJUL2A03G00742090.1.CDS1"/>
    <property type="gene ID" value="TraesJUL2A03G00742090"/>
</dbReference>
<dbReference type="PANTHER" id="PTHR37245:SF3">
    <property type="entry name" value="OS04G0495150 PROTEIN"/>
    <property type="match status" value="1"/>
</dbReference>
<dbReference type="Gramene" id="TraesARI2A03G00744930.1">
    <property type="protein sequence ID" value="TraesARI2A03G00744930.1.CDS1"/>
    <property type="gene ID" value="TraesARI2A03G00744930"/>
</dbReference>
<evidence type="ECO:0000313" key="3">
    <source>
        <dbReference type="Proteomes" id="UP000019116"/>
    </source>
</evidence>
<organism evidence="2">
    <name type="scientific">Triticum aestivum</name>
    <name type="common">Wheat</name>
    <dbReference type="NCBI Taxonomy" id="4565"/>
    <lineage>
        <taxon>Eukaryota</taxon>
        <taxon>Viridiplantae</taxon>
        <taxon>Streptophyta</taxon>
        <taxon>Embryophyta</taxon>
        <taxon>Tracheophyta</taxon>
        <taxon>Spermatophyta</taxon>
        <taxon>Magnoliopsida</taxon>
        <taxon>Liliopsida</taxon>
        <taxon>Poales</taxon>
        <taxon>Poaceae</taxon>
        <taxon>BOP clade</taxon>
        <taxon>Pooideae</taxon>
        <taxon>Triticodae</taxon>
        <taxon>Triticeae</taxon>
        <taxon>Triticinae</taxon>
        <taxon>Triticum</taxon>
    </lineage>
</organism>
<dbReference type="EnsemblPlants" id="TraesCS2A02G351800.1">
    <property type="protein sequence ID" value="TraesCS2A02G351800.1.cds1"/>
    <property type="gene ID" value="TraesCS2A02G351800"/>
</dbReference>
<proteinExistence type="predicted"/>
<feature type="chain" id="PRO_5043171432" evidence="1">
    <location>
        <begin position="24"/>
        <end position="76"/>
    </location>
</feature>
<dbReference type="Gramene" id="TraesCLE_scaffold_055232_01G000200.1">
    <property type="protein sequence ID" value="TraesCLE_scaffold_055232_01G000200.1"/>
    <property type="gene ID" value="TraesCLE_scaffold_055232_01G000200"/>
</dbReference>
<dbReference type="Gramene" id="TraesCAD_scaffold_070138_01G000100.1">
    <property type="protein sequence ID" value="TraesCAD_scaffold_070138_01G000100.1"/>
    <property type="gene ID" value="TraesCAD_scaffold_070138_01G000100"/>
</dbReference>
<dbReference type="Gramene" id="TraesSYM2A03G00744840.1">
    <property type="protein sequence ID" value="TraesSYM2A03G00744840.1.CDS1"/>
    <property type="gene ID" value="TraesSYM2A03G00744840"/>
</dbReference>
<dbReference type="OrthoDB" id="628089at2759"/>
<keyword evidence="1" id="KW-0732">Signal</keyword>
<dbReference type="PANTHER" id="PTHR37245">
    <property type="entry name" value="PAMP-INDUCED SECRETED PEPTIDE 1"/>
    <property type="match status" value="1"/>
</dbReference>
<dbReference type="Gramene" id="TraesCS2A02G351800.1">
    <property type="protein sequence ID" value="TraesCS2A02G351800.1.cds1"/>
    <property type="gene ID" value="TraesCS2A02G351800"/>
</dbReference>
<dbReference type="InterPro" id="IPR040273">
    <property type="entry name" value="PIP1"/>
</dbReference>
<name>A0A3B6B1K6_WHEAT</name>
<feature type="signal peptide" evidence="1">
    <location>
        <begin position="1"/>
        <end position="23"/>
    </location>
</feature>
<dbReference type="Gramene" id="TraesPARA_EIv1.0_0379580.1">
    <property type="protein sequence ID" value="TraesPARA_EIv1.0_0379580.1.CDS1"/>
    <property type="gene ID" value="TraesPARA_EIv1.0_0379580"/>
</dbReference>
<dbReference type="GO" id="GO:0006952">
    <property type="term" value="P:defense response"/>
    <property type="evidence" value="ECO:0007669"/>
    <property type="project" value="InterPro"/>
</dbReference>
<dbReference type="AlphaFoldDB" id="A0A3B6B1K6"/>
<dbReference type="Gramene" id="TraesSTA2A03G00735630.1">
    <property type="protein sequence ID" value="TraesSTA2A03G00735630.1.CDS1"/>
    <property type="gene ID" value="TraesSTA2A03G00735630"/>
</dbReference>
<reference evidence="2" key="1">
    <citation type="submission" date="2018-08" db="EMBL/GenBank/DDBJ databases">
        <authorList>
            <person name="Rossello M."/>
        </authorList>
    </citation>
    <scope>NUCLEOTIDE SEQUENCE [LARGE SCALE GENOMIC DNA]</scope>
    <source>
        <strain evidence="2">cv. Chinese Spring</strain>
    </source>
</reference>
<dbReference type="Gramene" id="TraesLDM2A03G00739950.1">
    <property type="protein sequence ID" value="TraesLDM2A03G00739950.1.CDS1"/>
    <property type="gene ID" value="TraesLDM2A03G00739950"/>
</dbReference>
<keyword evidence="3" id="KW-1185">Reference proteome</keyword>
<dbReference type="Proteomes" id="UP000019116">
    <property type="component" value="Chromosome 2A"/>
</dbReference>
<sequence length="76" mass="8187">MSPRKTILVAFLLLVAMSTTVLTSVDAARRLGLEPEEQYSATVPATSARLHERARSLITTWMAQLTAGPSPRGPGH</sequence>